<dbReference type="InterPro" id="IPR003615">
    <property type="entry name" value="HNH_nuc"/>
</dbReference>
<dbReference type="AlphaFoldDB" id="A0A0F9A6T8"/>
<comment type="caution">
    <text evidence="2">The sequence shown here is derived from an EMBL/GenBank/DDBJ whole genome shotgun (WGS) entry which is preliminary data.</text>
</comment>
<protein>
    <recommendedName>
        <fullName evidence="1">HNH nuclease domain-containing protein</fullName>
    </recommendedName>
</protein>
<proteinExistence type="predicted"/>
<dbReference type="EMBL" id="LAZR01047581">
    <property type="protein sequence ID" value="KKK93890.1"/>
    <property type="molecule type" value="Genomic_DNA"/>
</dbReference>
<dbReference type="Gene3D" id="3.90.75.10">
    <property type="entry name" value="Homing Intron 3 (I-ppo) Encoded Endonuclease, Chain A"/>
    <property type="match status" value="1"/>
</dbReference>
<dbReference type="InterPro" id="IPR044930">
    <property type="entry name" value="Homing_endonuclease_His-Me"/>
</dbReference>
<accession>A0A0F9A6T8</accession>
<organism evidence="2">
    <name type="scientific">marine sediment metagenome</name>
    <dbReference type="NCBI Taxonomy" id="412755"/>
    <lineage>
        <taxon>unclassified sequences</taxon>
        <taxon>metagenomes</taxon>
        <taxon>ecological metagenomes</taxon>
    </lineage>
</organism>
<gene>
    <name evidence="2" type="ORF">LCGC14_2688380</name>
</gene>
<sequence>MIGGKYQITGSGCWEWTRCRTDKGYGQVRVHGKAWRAHRLSYTINVGPIPDGLFVLHDCDNPPCVNPAHLHLGDHSQNLIERWNSTTRRKT</sequence>
<dbReference type="GO" id="GO:0004519">
    <property type="term" value="F:endonuclease activity"/>
    <property type="evidence" value="ECO:0007669"/>
    <property type="project" value="InterPro"/>
</dbReference>
<dbReference type="SUPFAM" id="SSF54060">
    <property type="entry name" value="His-Me finger endonucleases"/>
    <property type="match status" value="1"/>
</dbReference>
<name>A0A0F9A6T8_9ZZZZ</name>
<dbReference type="InterPro" id="IPR044925">
    <property type="entry name" value="His-Me_finger_sf"/>
</dbReference>
<evidence type="ECO:0000313" key="2">
    <source>
        <dbReference type="EMBL" id="KKK93890.1"/>
    </source>
</evidence>
<evidence type="ECO:0000259" key="1">
    <source>
        <dbReference type="Pfam" id="PF13392"/>
    </source>
</evidence>
<feature type="domain" description="HNH nuclease" evidence="1">
    <location>
        <begin position="37"/>
        <end position="78"/>
    </location>
</feature>
<dbReference type="Pfam" id="PF13392">
    <property type="entry name" value="HNH_3"/>
    <property type="match status" value="1"/>
</dbReference>
<reference evidence="2" key="1">
    <citation type="journal article" date="2015" name="Nature">
        <title>Complex archaea that bridge the gap between prokaryotes and eukaryotes.</title>
        <authorList>
            <person name="Spang A."/>
            <person name="Saw J.H."/>
            <person name="Jorgensen S.L."/>
            <person name="Zaremba-Niedzwiedzka K."/>
            <person name="Martijn J."/>
            <person name="Lind A.E."/>
            <person name="van Eijk R."/>
            <person name="Schleper C."/>
            <person name="Guy L."/>
            <person name="Ettema T.J."/>
        </authorList>
    </citation>
    <scope>NUCLEOTIDE SEQUENCE</scope>
</reference>